<dbReference type="PIRSF" id="PIRSF005499">
    <property type="entry name" value="PNPase"/>
    <property type="match status" value="1"/>
</dbReference>
<sequence length="754" mass="82732">MLKQAHEVNVDGMGITLSTGTIARQANGSVIVSLGETTVFVAATAANTLRKGQDFFPLQVDYREKFSAAGRFPGGYFKREGRPSDKEILTSRLCDRPLRPLFPKGFVNEVQVVGMLLTTDLNQDPDILMINGASAALMVSDIPWNGPVGGVRIAELDGVFVTNPTHEQLFESTLDLIYVGTESEMLMIEGSAEQISEERFIEALDFAQAEVIKLTSAQKELAAKCGVEKREFELQDCDPEILEFVKEHVHEDLGQAVFKSQKLDRERAVEDLKKQTEDALIEKFGEEKYDPDQLRMAFESLQEDLYRENILQHGKRVDGRGSADLRQITCQAGILPRVHGSSLFQRGETQSIVICTLGTVSDNQESDGLTGGPRSKSFILHYNFPHYSVGETGRISGPGRREVGHGALAERSLLPIIPGEEEFPYTIRLVSEIMESNGSTSMASVSGGCLALMDAGIPITGVVAGISAGLVTERDSTGAISKHVVLTDIIGSEDHFGDMDFKISGTREGITGFQLDLKIPGLPAEIAKEAISRNKEARCAIIDIMEEEIAAPRQELNPFAPRIHKLQIDPDKIGALIGPGGKTIRRITEVSGAEIDINEDNSGKVLIYATSKDALQRAIEEVEIAIGDIEVGKTYRGIVRGIKEFGCFVECLPGKEGLVHVSELADFRVTQVEDIAEMGGEMWVKCIGIDDKGRVRLSRRIAMAEKEGRQVEERERPSGNQSGGERRPRRRDDQDRGRGNGPGGRNRNDRRNNS</sequence>
<dbReference type="InterPro" id="IPR027408">
    <property type="entry name" value="PNPase/RNase_PH_dom_sf"/>
</dbReference>
<dbReference type="PROSITE" id="PS50126">
    <property type="entry name" value="S1"/>
    <property type="match status" value="1"/>
</dbReference>
<dbReference type="AlphaFoldDB" id="A0A2Z4ADR4"/>
<dbReference type="EC" id="2.7.7.8" evidence="7"/>
<feature type="binding site" evidence="7">
    <location>
        <position position="500"/>
    </location>
    <ligand>
        <name>Mg(2+)</name>
        <dbReference type="ChEBI" id="CHEBI:18420"/>
    </ligand>
</feature>
<dbReference type="GO" id="GO:0005829">
    <property type="term" value="C:cytosol"/>
    <property type="evidence" value="ECO:0007669"/>
    <property type="project" value="TreeGrafter"/>
</dbReference>
<evidence type="ECO:0000313" key="11">
    <source>
        <dbReference type="Proteomes" id="UP000247465"/>
    </source>
</evidence>
<dbReference type="InterPro" id="IPR020568">
    <property type="entry name" value="Ribosomal_Su5_D2-typ_SF"/>
</dbReference>
<evidence type="ECO:0000256" key="6">
    <source>
        <dbReference type="ARBA" id="ARBA00022884"/>
    </source>
</evidence>
<dbReference type="Pfam" id="PF01138">
    <property type="entry name" value="RNase_PH"/>
    <property type="match status" value="2"/>
</dbReference>
<dbReference type="Pfam" id="PF03725">
    <property type="entry name" value="RNase_PH_C"/>
    <property type="match status" value="1"/>
</dbReference>
<dbReference type="InterPro" id="IPR004088">
    <property type="entry name" value="KH_dom_type_1"/>
</dbReference>
<dbReference type="InterPro" id="IPR036612">
    <property type="entry name" value="KH_dom_type_1_sf"/>
</dbReference>
<dbReference type="FunFam" id="3.30.230.70:FF:000001">
    <property type="entry name" value="Polyribonucleotide nucleotidyltransferase"/>
    <property type="match status" value="1"/>
</dbReference>
<dbReference type="InterPro" id="IPR036456">
    <property type="entry name" value="PNPase_PH_RNA-bd_sf"/>
</dbReference>
<dbReference type="InterPro" id="IPR004087">
    <property type="entry name" value="KH_dom"/>
</dbReference>
<keyword evidence="5 7" id="KW-0460">Magnesium</keyword>
<evidence type="ECO:0000256" key="2">
    <source>
        <dbReference type="ARBA" id="ARBA00022490"/>
    </source>
</evidence>
<dbReference type="InterPro" id="IPR012162">
    <property type="entry name" value="PNPase"/>
</dbReference>
<evidence type="ECO:0000256" key="5">
    <source>
        <dbReference type="ARBA" id="ARBA00022842"/>
    </source>
</evidence>
<comment type="function">
    <text evidence="7">Involved in mRNA degradation. Catalyzes the phosphorolysis of single-stranded polyribonucleotides processively in the 3'- to 5'-direction.</text>
</comment>
<keyword evidence="3 7" id="KW-0808">Transferase</keyword>
<name>A0A2Z4ADR4_9BACT</name>
<keyword evidence="2 7" id="KW-0963">Cytoplasm</keyword>
<dbReference type="FunFam" id="3.30.1370.10:FF:000001">
    <property type="entry name" value="Polyribonucleotide nucleotidyltransferase"/>
    <property type="match status" value="1"/>
</dbReference>
<feature type="domain" description="S1 motif" evidence="9">
    <location>
        <begin position="632"/>
        <end position="700"/>
    </location>
</feature>
<comment type="cofactor">
    <cofactor evidence="7">
        <name>Mg(2+)</name>
        <dbReference type="ChEBI" id="CHEBI:18420"/>
    </cofactor>
</comment>
<dbReference type="GO" id="GO:0006396">
    <property type="term" value="P:RNA processing"/>
    <property type="evidence" value="ECO:0007669"/>
    <property type="project" value="InterPro"/>
</dbReference>
<accession>A0A2Z4ADR4</accession>
<dbReference type="SUPFAM" id="SSF46915">
    <property type="entry name" value="Polynucleotide phosphorylase/guanosine pentaphosphate synthase (PNPase/GPSI), domain 3"/>
    <property type="match status" value="1"/>
</dbReference>
<dbReference type="PANTHER" id="PTHR11252">
    <property type="entry name" value="POLYRIBONUCLEOTIDE NUCLEOTIDYLTRANSFERASE"/>
    <property type="match status" value="1"/>
</dbReference>
<keyword evidence="7" id="KW-0479">Metal-binding</keyword>
<comment type="subcellular location">
    <subcellularLocation>
        <location evidence="7">Cytoplasm</location>
    </subcellularLocation>
</comment>
<dbReference type="Gene3D" id="3.30.230.70">
    <property type="entry name" value="GHMP Kinase, N-terminal domain"/>
    <property type="match status" value="2"/>
</dbReference>
<dbReference type="CDD" id="cd04472">
    <property type="entry name" value="S1_PNPase"/>
    <property type="match status" value="1"/>
</dbReference>
<dbReference type="CDD" id="cd02393">
    <property type="entry name" value="KH-I_PNPase"/>
    <property type="match status" value="1"/>
</dbReference>
<dbReference type="NCBIfam" id="NF008805">
    <property type="entry name" value="PRK11824.1"/>
    <property type="match status" value="1"/>
</dbReference>
<evidence type="ECO:0000256" key="8">
    <source>
        <dbReference type="SAM" id="MobiDB-lite"/>
    </source>
</evidence>
<dbReference type="Pfam" id="PF00575">
    <property type="entry name" value="S1"/>
    <property type="match status" value="1"/>
</dbReference>
<dbReference type="SUPFAM" id="SSF55666">
    <property type="entry name" value="Ribonuclease PH domain 2-like"/>
    <property type="match status" value="2"/>
</dbReference>
<evidence type="ECO:0000256" key="7">
    <source>
        <dbReference type="HAMAP-Rule" id="MF_01595"/>
    </source>
</evidence>
<dbReference type="InterPro" id="IPR001247">
    <property type="entry name" value="ExoRNase_PH_dom1"/>
</dbReference>
<dbReference type="SUPFAM" id="SSF54791">
    <property type="entry name" value="Eukaryotic type KH-domain (KH-domain type I)"/>
    <property type="match status" value="1"/>
</dbReference>
<gene>
    <name evidence="7 10" type="primary">pnp</name>
    <name evidence="10" type="ORF">DF168_01632</name>
</gene>
<dbReference type="InterPro" id="IPR015848">
    <property type="entry name" value="PNPase_PH_RNA-bd_bac/org-type"/>
</dbReference>
<organism evidence="10 11">
    <name type="scientific">Candidatus Moanibacter tarae</name>
    <dbReference type="NCBI Taxonomy" id="2200854"/>
    <lineage>
        <taxon>Bacteria</taxon>
        <taxon>Pseudomonadati</taxon>
        <taxon>Verrucomicrobiota</taxon>
        <taxon>Opitutia</taxon>
        <taxon>Puniceicoccales</taxon>
        <taxon>Puniceicoccales incertae sedis</taxon>
        <taxon>Candidatus Moanibacter</taxon>
    </lineage>
</organism>
<dbReference type="CDD" id="cd11364">
    <property type="entry name" value="RNase_PH_PNPase_2"/>
    <property type="match status" value="1"/>
</dbReference>
<protein>
    <recommendedName>
        <fullName evidence="7">Polyribonucleotide nucleotidyltransferase</fullName>
        <ecNumber evidence="7">2.7.7.8</ecNumber>
    </recommendedName>
    <alternativeName>
        <fullName evidence="7">Polynucleotide phosphorylase</fullName>
        <shortName evidence="7">PNPase</shortName>
    </alternativeName>
</protein>
<comment type="similarity">
    <text evidence="1 7">Belongs to the polyribonucleotide nucleotidyltransferase family.</text>
</comment>
<dbReference type="SUPFAM" id="SSF54211">
    <property type="entry name" value="Ribosomal protein S5 domain 2-like"/>
    <property type="match status" value="2"/>
</dbReference>
<evidence type="ECO:0000259" key="9">
    <source>
        <dbReference type="PROSITE" id="PS50126"/>
    </source>
</evidence>
<comment type="catalytic activity">
    <reaction evidence="7">
        <text>RNA(n+1) + phosphate = RNA(n) + a ribonucleoside 5'-diphosphate</text>
        <dbReference type="Rhea" id="RHEA:22096"/>
        <dbReference type="Rhea" id="RHEA-COMP:14527"/>
        <dbReference type="Rhea" id="RHEA-COMP:17342"/>
        <dbReference type="ChEBI" id="CHEBI:43474"/>
        <dbReference type="ChEBI" id="CHEBI:57930"/>
        <dbReference type="ChEBI" id="CHEBI:140395"/>
        <dbReference type="EC" id="2.7.7.8"/>
    </reaction>
</comment>
<dbReference type="InterPro" id="IPR003029">
    <property type="entry name" value="S1_domain"/>
</dbReference>
<dbReference type="GO" id="GO:0000287">
    <property type="term" value="F:magnesium ion binding"/>
    <property type="evidence" value="ECO:0007669"/>
    <property type="project" value="UniProtKB-UniRule"/>
</dbReference>
<keyword evidence="4 7" id="KW-0548">Nucleotidyltransferase</keyword>
<dbReference type="InterPro" id="IPR015847">
    <property type="entry name" value="ExoRNase_PH_dom2"/>
</dbReference>
<dbReference type="SMART" id="SM00316">
    <property type="entry name" value="S1"/>
    <property type="match status" value="1"/>
</dbReference>
<dbReference type="NCBIfam" id="TIGR03591">
    <property type="entry name" value="polynuc_phos"/>
    <property type="match status" value="1"/>
</dbReference>
<dbReference type="PROSITE" id="PS50084">
    <property type="entry name" value="KH_TYPE_1"/>
    <property type="match status" value="1"/>
</dbReference>
<evidence type="ECO:0000256" key="1">
    <source>
        <dbReference type="ARBA" id="ARBA00007404"/>
    </source>
</evidence>
<keyword evidence="6 7" id="KW-0694">RNA-binding</keyword>
<dbReference type="HAMAP" id="MF_01595">
    <property type="entry name" value="PNPase"/>
    <property type="match status" value="1"/>
</dbReference>
<dbReference type="FunFam" id="2.40.50.140:FF:000189">
    <property type="entry name" value="Polyribonucleotide nucleotidyltransferase, putative"/>
    <property type="match status" value="1"/>
</dbReference>
<dbReference type="GO" id="GO:0004654">
    <property type="term" value="F:polyribonucleotide nucleotidyltransferase activity"/>
    <property type="evidence" value="ECO:0007669"/>
    <property type="project" value="UniProtKB-UniRule"/>
</dbReference>
<feature type="compositionally biased region" description="Basic and acidic residues" evidence="8">
    <location>
        <begin position="705"/>
        <end position="717"/>
    </location>
</feature>
<dbReference type="GO" id="GO:0000175">
    <property type="term" value="F:3'-5'-RNA exonuclease activity"/>
    <property type="evidence" value="ECO:0007669"/>
    <property type="project" value="TreeGrafter"/>
</dbReference>
<dbReference type="InterPro" id="IPR036345">
    <property type="entry name" value="ExoRNase_PH_dom2_sf"/>
</dbReference>
<dbReference type="SUPFAM" id="SSF50249">
    <property type="entry name" value="Nucleic acid-binding proteins"/>
    <property type="match status" value="1"/>
</dbReference>
<feature type="region of interest" description="Disordered" evidence="8">
    <location>
        <begin position="705"/>
        <end position="754"/>
    </location>
</feature>
<dbReference type="GO" id="GO:0006402">
    <property type="term" value="P:mRNA catabolic process"/>
    <property type="evidence" value="ECO:0007669"/>
    <property type="project" value="UniProtKB-UniRule"/>
</dbReference>
<dbReference type="Gene3D" id="2.40.50.140">
    <property type="entry name" value="Nucleic acid-binding proteins"/>
    <property type="match status" value="1"/>
</dbReference>
<proteinExistence type="inferred from homology"/>
<dbReference type="Gene3D" id="3.30.1370.10">
    <property type="entry name" value="K Homology domain, type 1"/>
    <property type="match status" value="1"/>
</dbReference>
<evidence type="ECO:0000256" key="4">
    <source>
        <dbReference type="ARBA" id="ARBA00022695"/>
    </source>
</evidence>
<dbReference type="GO" id="GO:0003723">
    <property type="term" value="F:RNA binding"/>
    <property type="evidence" value="ECO:0007669"/>
    <property type="project" value="UniProtKB-UniRule"/>
</dbReference>
<dbReference type="SMART" id="SM00322">
    <property type="entry name" value="KH"/>
    <property type="match status" value="1"/>
</dbReference>
<dbReference type="CDD" id="cd11363">
    <property type="entry name" value="RNase_PH_PNPase_1"/>
    <property type="match status" value="1"/>
</dbReference>
<evidence type="ECO:0000256" key="3">
    <source>
        <dbReference type="ARBA" id="ARBA00022679"/>
    </source>
</evidence>
<dbReference type="Pfam" id="PF03726">
    <property type="entry name" value="PNPase"/>
    <property type="match status" value="1"/>
</dbReference>
<dbReference type="EMBL" id="CP029803">
    <property type="protein sequence ID" value="AWT60423.1"/>
    <property type="molecule type" value="Genomic_DNA"/>
</dbReference>
<dbReference type="Proteomes" id="UP000247465">
    <property type="component" value="Chromosome"/>
</dbReference>
<dbReference type="InterPro" id="IPR012340">
    <property type="entry name" value="NA-bd_OB-fold"/>
</dbReference>
<feature type="compositionally biased region" description="Basic and acidic residues" evidence="8">
    <location>
        <begin position="724"/>
        <end position="738"/>
    </location>
</feature>
<dbReference type="Pfam" id="PF00013">
    <property type="entry name" value="KH_1"/>
    <property type="match status" value="1"/>
</dbReference>
<dbReference type="PANTHER" id="PTHR11252:SF0">
    <property type="entry name" value="POLYRIBONUCLEOTIDE NUCLEOTIDYLTRANSFERASE 1, MITOCHONDRIAL"/>
    <property type="match status" value="1"/>
</dbReference>
<reference evidence="10 11" key="1">
    <citation type="submission" date="2018-06" db="EMBL/GenBank/DDBJ databases">
        <title>Draft Genome Sequence of a Novel Marine Bacterium Related to the Verrucomicrobia.</title>
        <authorList>
            <person name="Vosseberg J."/>
            <person name="Martijn J."/>
            <person name="Ettema T.J.G."/>
        </authorList>
    </citation>
    <scope>NUCLEOTIDE SEQUENCE [LARGE SCALE GENOMIC DNA]</scope>
    <source>
        <strain evidence="10">TARA_B100001123</strain>
    </source>
</reference>
<evidence type="ECO:0000313" key="10">
    <source>
        <dbReference type="EMBL" id="AWT60423.1"/>
    </source>
</evidence>
<dbReference type="KEGG" id="mtar:DF168_01632"/>
<feature type="binding site" evidence="7">
    <location>
        <position position="494"/>
    </location>
    <ligand>
        <name>Mg(2+)</name>
        <dbReference type="ChEBI" id="CHEBI:18420"/>
    </ligand>
</feature>